<gene>
    <name evidence="4" type="ORF">D0868_16798</name>
</gene>
<feature type="compositionally biased region" description="Gly residues" evidence="1">
    <location>
        <begin position="161"/>
        <end position="177"/>
    </location>
</feature>
<feature type="domain" description="Stu2 C-terminal segment" evidence="3">
    <location>
        <begin position="181"/>
        <end position="201"/>
    </location>
</feature>
<evidence type="ECO:0000256" key="1">
    <source>
        <dbReference type="SAM" id="MobiDB-lite"/>
    </source>
</evidence>
<organism evidence="4 5">
    <name type="scientific">Hortaea werneckii</name>
    <name type="common">Black yeast</name>
    <name type="synonym">Cladosporium werneckii</name>
    <dbReference type="NCBI Taxonomy" id="91943"/>
    <lineage>
        <taxon>Eukaryota</taxon>
        <taxon>Fungi</taxon>
        <taxon>Dikarya</taxon>
        <taxon>Ascomycota</taxon>
        <taxon>Pezizomycotina</taxon>
        <taxon>Dothideomycetes</taxon>
        <taxon>Dothideomycetidae</taxon>
        <taxon>Mycosphaerellales</taxon>
        <taxon>Teratosphaeriaceae</taxon>
        <taxon>Hortaea</taxon>
    </lineage>
</organism>
<proteinExistence type="predicted"/>
<accession>A0A3M6WBE0</accession>
<protein>
    <recommendedName>
        <fullName evidence="3">Stu2 C-terminal segment domain-containing protein</fullName>
    </recommendedName>
</protein>
<dbReference type="Proteomes" id="UP000282582">
    <property type="component" value="Unassembled WGS sequence"/>
</dbReference>
<evidence type="ECO:0000313" key="5">
    <source>
        <dbReference type="Proteomes" id="UP000282582"/>
    </source>
</evidence>
<feature type="transmembrane region" description="Helical" evidence="2">
    <location>
        <begin position="202"/>
        <end position="220"/>
    </location>
</feature>
<dbReference type="EMBL" id="QWIK01003954">
    <property type="protein sequence ID" value="RMX75894.1"/>
    <property type="molecule type" value="Genomic_DNA"/>
</dbReference>
<feature type="region of interest" description="Disordered" evidence="1">
    <location>
        <begin position="1"/>
        <end position="183"/>
    </location>
</feature>
<feature type="compositionally biased region" description="Gly residues" evidence="1">
    <location>
        <begin position="19"/>
        <end position="39"/>
    </location>
</feature>
<keyword evidence="2" id="KW-0472">Membrane</keyword>
<feature type="compositionally biased region" description="Low complexity" evidence="1">
    <location>
        <begin position="69"/>
        <end position="80"/>
    </location>
</feature>
<comment type="caution">
    <text evidence="4">The sequence shown here is derived from an EMBL/GenBank/DDBJ whole genome shotgun (WGS) entry which is preliminary data.</text>
</comment>
<reference evidence="4 5" key="1">
    <citation type="journal article" date="2018" name="BMC Genomics">
        <title>Genomic evidence for intraspecific hybridization in a clonal and extremely halotolerant yeast.</title>
        <authorList>
            <person name="Gostincar C."/>
            <person name="Stajich J.E."/>
            <person name="Zupancic J."/>
            <person name="Zalar P."/>
            <person name="Gunde-Cimerman N."/>
        </authorList>
    </citation>
    <scope>NUCLEOTIDE SEQUENCE [LARGE SCALE GENOMIC DNA]</scope>
    <source>
        <strain evidence="4 5">EXF-6654</strain>
    </source>
</reference>
<sequence>MSPPLEVPAGFGSFPNHGTPGGGSGGGGADDRGSFGGGIRPAYGSSRSYNLPASSSSRHGSFGLGGSSGAADGPVAAAADADGEAGKENIPSSTSADDGAPPPKGFNLASPRQQYAAHSRPISNGGYSSGRATPLSASAEAGGGRGSGEGGRPSGSLDRGAGAGGSGSGGSGSGGQSEGVESWRRAAEVTQNLKARIEMMKVSLFLFSLFFLFFLFFLFLEGGRDVLCGH</sequence>
<dbReference type="AlphaFoldDB" id="A0A3M6WBE0"/>
<feature type="compositionally biased region" description="Gly residues" evidence="1">
    <location>
        <begin position="141"/>
        <end position="153"/>
    </location>
</feature>
<dbReference type="Pfam" id="PF21042">
    <property type="entry name" value="Stu2_CTS"/>
    <property type="match status" value="1"/>
</dbReference>
<evidence type="ECO:0000256" key="2">
    <source>
        <dbReference type="SAM" id="Phobius"/>
    </source>
</evidence>
<evidence type="ECO:0000259" key="3">
    <source>
        <dbReference type="Pfam" id="PF21042"/>
    </source>
</evidence>
<keyword evidence="2" id="KW-1133">Transmembrane helix</keyword>
<name>A0A3M6WBE0_HORWE</name>
<keyword evidence="2" id="KW-0812">Transmembrane</keyword>
<dbReference type="InterPro" id="IPR048492">
    <property type="entry name" value="Stu2_CTS"/>
</dbReference>
<evidence type="ECO:0000313" key="4">
    <source>
        <dbReference type="EMBL" id="RMX75894.1"/>
    </source>
</evidence>